<dbReference type="PROSITE" id="PS50164">
    <property type="entry name" value="GIY_YIG"/>
    <property type="match status" value="1"/>
</dbReference>
<dbReference type="InterPro" id="IPR000305">
    <property type="entry name" value="GIY-YIG_endonuc"/>
</dbReference>
<accession>A0A6C0AKE1</accession>
<proteinExistence type="predicted"/>
<evidence type="ECO:0000259" key="1">
    <source>
        <dbReference type="PROSITE" id="PS50164"/>
    </source>
</evidence>
<evidence type="ECO:0000313" key="2">
    <source>
        <dbReference type="EMBL" id="QHS80248.1"/>
    </source>
</evidence>
<organism evidence="2">
    <name type="scientific">viral metagenome</name>
    <dbReference type="NCBI Taxonomy" id="1070528"/>
    <lineage>
        <taxon>unclassified sequences</taxon>
        <taxon>metagenomes</taxon>
        <taxon>organismal metagenomes</taxon>
    </lineage>
</organism>
<dbReference type="Gene3D" id="3.40.1440.10">
    <property type="entry name" value="GIY-YIG endonuclease"/>
    <property type="match status" value="1"/>
</dbReference>
<reference evidence="2" key="1">
    <citation type="journal article" date="2020" name="Nature">
        <title>Giant virus diversity and host interactions through global metagenomics.</title>
        <authorList>
            <person name="Schulz F."/>
            <person name="Roux S."/>
            <person name="Paez-Espino D."/>
            <person name="Jungbluth S."/>
            <person name="Walsh D.A."/>
            <person name="Denef V.J."/>
            <person name="McMahon K.D."/>
            <person name="Konstantinidis K.T."/>
            <person name="Eloe-Fadrosh E.A."/>
            <person name="Kyrpides N.C."/>
            <person name="Woyke T."/>
        </authorList>
    </citation>
    <scope>NUCLEOTIDE SEQUENCE</scope>
    <source>
        <strain evidence="2">GVMAG-S-1039698-54</strain>
    </source>
</reference>
<feature type="domain" description="GIY-YIG" evidence="1">
    <location>
        <begin position="1"/>
        <end position="115"/>
    </location>
</feature>
<protein>
    <recommendedName>
        <fullName evidence="1">GIY-YIG domain-containing protein</fullName>
    </recommendedName>
</protein>
<dbReference type="EMBL" id="MN740676">
    <property type="protein sequence ID" value="QHS80248.1"/>
    <property type="molecule type" value="Genomic_DNA"/>
</dbReference>
<name>A0A6C0AKE1_9ZZZZ</name>
<sequence>MVHWVYILRCTGDACENTSKGHNDKIYIGETTRLYTRLREHTVRSVGSCTTSDFYPNRLMGLYRASNDYLLLEGDTIAHDMYKTGYLDENKNDTRKLENTITEMYMQAMGPKWKSVYGGKYHNGYRPHDNPGEEEEFNRPFCNCKIPADIMKYKDKVYWRCSRKNIWDKLHGYIVDELGLGLQNIVEPCKFYQEYNEGEKFKCDNLIYNYNYPLIMVKRKQLFKDLIKKSRWLENIPCEVDEFAPQCIKCDCYVWCTEEGDWNPNGIFYPGDTIEMDNRRLLCKNCFVNYNNELSKKYTKRGFEEESVSEFEFTGKCLIMDESDDE</sequence>
<dbReference type="Pfam" id="PF01541">
    <property type="entry name" value="GIY-YIG"/>
    <property type="match status" value="1"/>
</dbReference>
<dbReference type="AlphaFoldDB" id="A0A6C0AKE1"/>
<dbReference type="InterPro" id="IPR035901">
    <property type="entry name" value="GIY-YIG_endonuc_sf"/>
</dbReference>